<reference evidence="1" key="1">
    <citation type="journal article" date="2020" name="Stud. Mycol.">
        <title>101 Dothideomycetes genomes: a test case for predicting lifestyles and emergence of pathogens.</title>
        <authorList>
            <person name="Haridas S."/>
            <person name="Albert R."/>
            <person name="Binder M."/>
            <person name="Bloem J."/>
            <person name="Labutti K."/>
            <person name="Salamov A."/>
            <person name="Andreopoulos B."/>
            <person name="Baker S."/>
            <person name="Barry K."/>
            <person name="Bills G."/>
            <person name="Bluhm B."/>
            <person name="Cannon C."/>
            <person name="Castanera R."/>
            <person name="Culley D."/>
            <person name="Daum C."/>
            <person name="Ezra D."/>
            <person name="Gonzalez J."/>
            <person name="Henrissat B."/>
            <person name="Kuo A."/>
            <person name="Liang C."/>
            <person name="Lipzen A."/>
            <person name="Lutzoni F."/>
            <person name="Magnuson J."/>
            <person name="Mondo S."/>
            <person name="Nolan M."/>
            <person name="Ohm R."/>
            <person name="Pangilinan J."/>
            <person name="Park H.-J."/>
            <person name="Ramirez L."/>
            <person name="Alfaro M."/>
            <person name="Sun H."/>
            <person name="Tritt A."/>
            <person name="Yoshinaga Y."/>
            <person name="Zwiers L.-H."/>
            <person name="Turgeon B."/>
            <person name="Goodwin S."/>
            <person name="Spatafora J."/>
            <person name="Crous P."/>
            <person name="Grigoriev I."/>
        </authorList>
    </citation>
    <scope>NUCLEOTIDE SEQUENCE</scope>
    <source>
        <strain evidence="1">CBS 262.69</strain>
    </source>
</reference>
<sequence>MSPLGMLVRSGLSVLANDLATVASGSKKPSETKIARAVRTGMIAVEVVKTEATNLKDNIKAIRDASGAIKHALPTVKIVASHAVFLANFNAFIGAAGVVAQFIQVYQGQQVITELRNIRQELAVQTALDAPEKFAKQVYKYVAMKAAETAGAQPRHFYFLYHPDTDWHPTFFELVENKPLPDSFYGMSENLDALCVWMRFVRVMLAKQRSWGREAVFVLLVPAYRPFHIQEPLDFAEVLHPLIIHGMIHNNEPFVRLNLPKQRKDLLDGVGLWERPPGPGGLLQLFQAKPAQKELRFLGDVSAEADEIAANGFRKVRRTKKKTKAIEDVPKLEFERAPSAKRH</sequence>
<dbReference type="EMBL" id="ML996700">
    <property type="protein sequence ID" value="KAF2398333.1"/>
    <property type="molecule type" value="Genomic_DNA"/>
</dbReference>
<gene>
    <name evidence="1" type="ORF">EJ06DRAFT_532085</name>
</gene>
<organism evidence="1 2">
    <name type="scientific">Trichodelitschia bisporula</name>
    <dbReference type="NCBI Taxonomy" id="703511"/>
    <lineage>
        <taxon>Eukaryota</taxon>
        <taxon>Fungi</taxon>
        <taxon>Dikarya</taxon>
        <taxon>Ascomycota</taxon>
        <taxon>Pezizomycotina</taxon>
        <taxon>Dothideomycetes</taxon>
        <taxon>Dothideomycetes incertae sedis</taxon>
        <taxon>Phaeotrichales</taxon>
        <taxon>Phaeotrichaceae</taxon>
        <taxon>Trichodelitschia</taxon>
    </lineage>
</organism>
<name>A0A6G1HQK3_9PEZI</name>
<dbReference type="AlphaFoldDB" id="A0A6G1HQK3"/>
<proteinExistence type="predicted"/>
<evidence type="ECO:0000313" key="2">
    <source>
        <dbReference type="Proteomes" id="UP000799640"/>
    </source>
</evidence>
<accession>A0A6G1HQK3</accession>
<dbReference type="OrthoDB" id="3938986at2759"/>
<protein>
    <submittedName>
        <fullName evidence="1">Uncharacterized protein</fullName>
    </submittedName>
</protein>
<dbReference type="InterPro" id="IPR046486">
    <property type="entry name" value="DUF6579"/>
</dbReference>
<dbReference type="Proteomes" id="UP000799640">
    <property type="component" value="Unassembled WGS sequence"/>
</dbReference>
<evidence type="ECO:0000313" key="1">
    <source>
        <dbReference type="EMBL" id="KAF2398333.1"/>
    </source>
</evidence>
<dbReference type="Pfam" id="PF20219">
    <property type="entry name" value="DUF6579"/>
    <property type="match status" value="1"/>
</dbReference>
<keyword evidence="2" id="KW-1185">Reference proteome</keyword>